<organism evidence="1">
    <name type="scientific">Brugia timori</name>
    <dbReference type="NCBI Taxonomy" id="42155"/>
    <lineage>
        <taxon>Eukaryota</taxon>
        <taxon>Metazoa</taxon>
        <taxon>Ecdysozoa</taxon>
        <taxon>Nematoda</taxon>
        <taxon>Chromadorea</taxon>
        <taxon>Rhabditida</taxon>
        <taxon>Spirurina</taxon>
        <taxon>Spiruromorpha</taxon>
        <taxon>Filarioidea</taxon>
        <taxon>Onchocercidae</taxon>
        <taxon>Brugia</taxon>
    </lineage>
</organism>
<accession>A0A0R3RDR4</accession>
<dbReference type="AlphaFoldDB" id="A0A0R3RDR4"/>
<protein>
    <submittedName>
        <fullName evidence="1">Uncharacterized protein</fullName>
    </submittedName>
</protein>
<sequence length="51" mass="6482">LLNKFYNLIFFFPIKFIFDLWNSPKLMLNFLDCTKIMLFFKRIYQKLLFFF</sequence>
<reference evidence="1" key="1">
    <citation type="submission" date="2017-02" db="UniProtKB">
        <authorList>
            <consortium name="WormBaseParasite"/>
        </authorList>
    </citation>
    <scope>IDENTIFICATION</scope>
</reference>
<proteinExistence type="predicted"/>
<evidence type="ECO:0000313" key="1">
    <source>
        <dbReference type="WBParaSite" id="BTMF_0001818901-mRNA-1"/>
    </source>
</evidence>
<name>A0A0R3RDR4_9BILA</name>
<dbReference type="WBParaSite" id="BTMF_0001818901-mRNA-1">
    <property type="protein sequence ID" value="BTMF_0001818901-mRNA-1"/>
    <property type="gene ID" value="BTMF_0001818901"/>
</dbReference>